<dbReference type="EMBL" id="JBANRG010000027">
    <property type="protein sequence ID" value="KAK7453195.1"/>
    <property type="molecule type" value="Genomic_DNA"/>
</dbReference>
<keyword evidence="5 6" id="KW-0472">Membrane</keyword>
<organism evidence="9 10">
    <name type="scientific">Marasmiellus scandens</name>
    <dbReference type="NCBI Taxonomy" id="2682957"/>
    <lineage>
        <taxon>Eukaryota</taxon>
        <taxon>Fungi</taxon>
        <taxon>Dikarya</taxon>
        <taxon>Basidiomycota</taxon>
        <taxon>Agaricomycotina</taxon>
        <taxon>Agaricomycetes</taxon>
        <taxon>Agaricomycetidae</taxon>
        <taxon>Agaricales</taxon>
        <taxon>Marasmiineae</taxon>
        <taxon>Omphalotaceae</taxon>
        <taxon>Marasmiellus</taxon>
    </lineage>
</organism>
<evidence type="ECO:0000259" key="8">
    <source>
        <dbReference type="Pfam" id="PF16916"/>
    </source>
</evidence>
<accession>A0ABR1J871</accession>
<sequence length="614" mass="68684">MKWRSTNRRKLEILISLILHRRPDDYTGALVNEEILLSKDRINFLEAGRIIPVNQAIELQIPAFFNSSLTTCLLNTTDHDFVMIFPSLRRRVNTDSVENFENQNELMSTQRPRSSRLFRILGVHHRRKQQDPEKAPSSFFPNNANAISSIAGPRASVTQYQGDQSREKVTSYPSMFPAHHAISSVAGPRRTSITATETTLLNPQTVVESASGIMGSDTANRVEASTSNIGVSVNTTTLASRDSISSYLTAASENPRDPFDLISAYKDERQLKQIKKTSRKSNVGGRVAKYHKKQNELILDLLKPLEEHTTDAHDEKEAARLSVKIAVYASLVANFSLCVLQMYAAISALSLSLLATGIDSVFDIGSNLLLFYLHRRAAKLDRMKWPVGGARLETIGNIIYGSLMASVNLVVIVESVQNILVHDNGETKEFHLPSIISVGAALSVKLALFIYCFSIRKHSSQVQVLWEDHRNDLWINTFGILMSTGGSKLRWWLDPSGAIIIAVGIIIAWSRTIYSQFCLLAGKSAPNEFTQLLVYKTMTYSKDIQKVDTVRAYHSGPGYFVEIDIVMSPDTPLFKAHDLSQRLQDEIEVLPNVERAFVHVDHEATHLPEHRKSV</sequence>
<dbReference type="InterPro" id="IPR058533">
    <property type="entry name" value="Cation_efflux_TM"/>
</dbReference>
<evidence type="ECO:0000256" key="3">
    <source>
        <dbReference type="ARBA" id="ARBA00022692"/>
    </source>
</evidence>
<feature type="domain" description="Cation efflux protein cytoplasmic" evidence="8">
    <location>
        <begin position="542"/>
        <end position="602"/>
    </location>
</feature>
<feature type="domain" description="Cation efflux protein transmembrane" evidence="7">
    <location>
        <begin position="328"/>
        <end position="517"/>
    </location>
</feature>
<dbReference type="SUPFAM" id="SSF161111">
    <property type="entry name" value="Cation efflux protein transmembrane domain-like"/>
    <property type="match status" value="1"/>
</dbReference>
<dbReference type="Pfam" id="PF01545">
    <property type="entry name" value="Cation_efflux"/>
    <property type="match status" value="1"/>
</dbReference>
<evidence type="ECO:0000256" key="5">
    <source>
        <dbReference type="ARBA" id="ARBA00023136"/>
    </source>
</evidence>
<protein>
    <recommendedName>
        <fullName evidence="11">Cation efflux protein cytoplasmic domain-containing protein</fullName>
    </recommendedName>
</protein>
<keyword evidence="10" id="KW-1185">Reference proteome</keyword>
<evidence type="ECO:0000259" key="7">
    <source>
        <dbReference type="Pfam" id="PF01545"/>
    </source>
</evidence>
<keyword evidence="4 6" id="KW-1133">Transmembrane helix</keyword>
<evidence type="ECO:0000313" key="9">
    <source>
        <dbReference type="EMBL" id="KAK7453195.1"/>
    </source>
</evidence>
<feature type="transmembrane region" description="Helical" evidence="6">
    <location>
        <begin position="394"/>
        <end position="413"/>
    </location>
</feature>
<comment type="subcellular location">
    <subcellularLocation>
        <location evidence="1">Membrane</location>
        <topology evidence="1">Multi-pass membrane protein</topology>
    </subcellularLocation>
</comment>
<dbReference type="PANTHER" id="PTHR43840">
    <property type="entry name" value="MITOCHONDRIAL METAL TRANSPORTER 1-RELATED"/>
    <property type="match status" value="1"/>
</dbReference>
<comment type="caution">
    <text evidence="9">The sequence shown here is derived from an EMBL/GenBank/DDBJ whole genome shotgun (WGS) entry which is preliminary data.</text>
</comment>
<evidence type="ECO:0008006" key="11">
    <source>
        <dbReference type="Google" id="ProtNLM"/>
    </source>
</evidence>
<keyword evidence="2" id="KW-0813">Transport</keyword>
<dbReference type="Gene3D" id="1.20.1510.10">
    <property type="entry name" value="Cation efflux protein transmembrane domain"/>
    <property type="match status" value="1"/>
</dbReference>
<feature type="transmembrane region" description="Helical" evidence="6">
    <location>
        <begin position="491"/>
        <end position="509"/>
    </location>
</feature>
<feature type="transmembrane region" description="Helical" evidence="6">
    <location>
        <begin position="325"/>
        <end position="346"/>
    </location>
</feature>
<dbReference type="InterPro" id="IPR036837">
    <property type="entry name" value="Cation_efflux_CTD_sf"/>
</dbReference>
<evidence type="ECO:0000256" key="4">
    <source>
        <dbReference type="ARBA" id="ARBA00022989"/>
    </source>
</evidence>
<dbReference type="NCBIfam" id="TIGR01297">
    <property type="entry name" value="CDF"/>
    <property type="match status" value="1"/>
</dbReference>
<keyword evidence="3 6" id="KW-0812">Transmembrane</keyword>
<gene>
    <name evidence="9" type="ORF">VKT23_011876</name>
</gene>
<dbReference type="Proteomes" id="UP001498398">
    <property type="component" value="Unassembled WGS sequence"/>
</dbReference>
<dbReference type="SUPFAM" id="SSF160240">
    <property type="entry name" value="Cation efflux protein cytoplasmic domain-like"/>
    <property type="match status" value="1"/>
</dbReference>
<dbReference type="Gene3D" id="3.30.70.1350">
    <property type="entry name" value="Cation efflux protein, cytoplasmic domain"/>
    <property type="match status" value="1"/>
</dbReference>
<reference evidence="9 10" key="1">
    <citation type="submission" date="2024-01" db="EMBL/GenBank/DDBJ databases">
        <title>A draft genome for the cacao thread blight pathogen Marasmiellus scandens.</title>
        <authorList>
            <person name="Baruah I.K."/>
            <person name="Leung J."/>
            <person name="Bukari Y."/>
            <person name="Amoako-Attah I."/>
            <person name="Meinhardt L.W."/>
            <person name="Bailey B.A."/>
            <person name="Cohen S.P."/>
        </authorList>
    </citation>
    <scope>NUCLEOTIDE SEQUENCE [LARGE SCALE GENOMIC DNA]</scope>
    <source>
        <strain evidence="9 10">GH-19</strain>
    </source>
</reference>
<dbReference type="PANTHER" id="PTHR43840:SF12">
    <property type="entry name" value="CATION DIFFUSION FACILITATOR 1 (AFU_ORTHOLOGUE AFUA_1G14440)"/>
    <property type="match status" value="1"/>
</dbReference>
<feature type="transmembrane region" description="Helical" evidence="6">
    <location>
        <begin position="433"/>
        <end position="453"/>
    </location>
</feature>
<dbReference type="Pfam" id="PF16916">
    <property type="entry name" value="ZT_dimer"/>
    <property type="match status" value="1"/>
</dbReference>
<proteinExistence type="predicted"/>
<feature type="transmembrane region" description="Helical" evidence="6">
    <location>
        <begin position="352"/>
        <end position="373"/>
    </location>
</feature>
<evidence type="ECO:0000256" key="1">
    <source>
        <dbReference type="ARBA" id="ARBA00004141"/>
    </source>
</evidence>
<evidence type="ECO:0000313" key="10">
    <source>
        <dbReference type="Proteomes" id="UP001498398"/>
    </source>
</evidence>
<name>A0ABR1J871_9AGAR</name>
<dbReference type="InterPro" id="IPR002524">
    <property type="entry name" value="Cation_efflux"/>
</dbReference>
<dbReference type="InterPro" id="IPR027469">
    <property type="entry name" value="Cation_efflux_TMD_sf"/>
</dbReference>
<dbReference type="InterPro" id="IPR050291">
    <property type="entry name" value="CDF_Transporter"/>
</dbReference>
<evidence type="ECO:0000256" key="6">
    <source>
        <dbReference type="SAM" id="Phobius"/>
    </source>
</evidence>
<dbReference type="InterPro" id="IPR027470">
    <property type="entry name" value="Cation_efflux_CTD"/>
</dbReference>
<evidence type="ECO:0000256" key="2">
    <source>
        <dbReference type="ARBA" id="ARBA00022448"/>
    </source>
</evidence>